<evidence type="ECO:0000256" key="10">
    <source>
        <dbReference type="ARBA" id="ARBA00022695"/>
    </source>
</evidence>
<evidence type="ECO:0000256" key="4">
    <source>
        <dbReference type="ARBA" id="ARBA00005189"/>
    </source>
</evidence>
<keyword evidence="7" id="KW-0444">Lipid biosynthesis</keyword>
<keyword evidence="12" id="KW-0443">Lipid metabolism</keyword>
<evidence type="ECO:0000256" key="12">
    <source>
        <dbReference type="ARBA" id="ARBA00023098"/>
    </source>
</evidence>
<dbReference type="GO" id="GO:0016024">
    <property type="term" value="P:CDP-diacylglycerol biosynthetic process"/>
    <property type="evidence" value="ECO:0007669"/>
    <property type="project" value="UniProtKB-UniPathway"/>
</dbReference>
<evidence type="ECO:0000256" key="6">
    <source>
        <dbReference type="ARBA" id="ARBA00012487"/>
    </source>
</evidence>
<keyword evidence="15" id="KW-0594">Phospholipid biosynthesis</keyword>
<keyword evidence="14" id="KW-0233">DNA recombination</keyword>
<dbReference type="GO" id="GO:0004605">
    <property type="term" value="F:phosphatidate cytidylyltransferase activity"/>
    <property type="evidence" value="ECO:0007669"/>
    <property type="project" value="UniProtKB-EC"/>
</dbReference>
<feature type="region of interest" description="Disordered" evidence="18">
    <location>
        <begin position="867"/>
        <end position="888"/>
    </location>
</feature>
<keyword evidence="16" id="KW-1208">Phospholipid metabolism</keyword>
<dbReference type="GO" id="GO:0015074">
    <property type="term" value="P:DNA integration"/>
    <property type="evidence" value="ECO:0007669"/>
    <property type="project" value="InterPro"/>
</dbReference>
<dbReference type="Pfam" id="PF01148">
    <property type="entry name" value="CTP_transf_1"/>
    <property type="match status" value="1"/>
</dbReference>
<evidence type="ECO:0000256" key="9">
    <source>
        <dbReference type="ARBA" id="ARBA00022692"/>
    </source>
</evidence>
<accession>A0A1I8J8A7</accession>
<dbReference type="PROSITE" id="PS01315">
    <property type="entry name" value="CDS"/>
    <property type="match status" value="1"/>
</dbReference>
<comment type="similarity">
    <text evidence="5 17">Belongs to the CDS family.</text>
</comment>
<evidence type="ECO:0000256" key="3">
    <source>
        <dbReference type="ARBA" id="ARBA00005119"/>
    </source>
</evidence>
<evidence type="ECO:0000256" key="8">
    <source>
        <dbReference type="ARBA" id="ARBA00022679"/>
    </source>
</evidence>
<evidence type="ECO:0000256" key="17">
    <source>
        <dbReference type="RuleBase" id="RU003938"/>
    </source>
</evidence>
<dbReference type="PANTHER" id="PTHR13773">
    <property type="entry name" value="PHOSPHATIDATE CYTIDYLYLTRANSFERASE"/>
    <property type="match status" value="1"/>
</dbReference>
<evidence type="ECO:0000256" key="2">
    <source>
        <dbReference type="ARBA" id="ARBA00004141"/>
    </source>
</evidence>
<dbReference type="SUPFAM" id="SSF56349">
    <property type="entry name" value="DNA breaking-rejoining enzymes"/>
    <property type="match status" value="1"/>
</dbReference>
<keyword evidence="19" id="KW-1185">Reference proteome</keyword>
<dbReference type="InterPro" id="IPR013762">
    <property type="entry name" value="Integrase-like_cat_sf"/>
</dbReference>
<organism evidence="19 20">
    <name type="scientific">Macrostomum lignano</name>
    <dbReference type="NCBI Taxonomy" id="282301"/>
    <lineage>
        <taxon>Eukaryota</taxon>
        <taxon>Metazoa</taxon>
        <taxon>Spiralia</taxon>
        <taxon>Lophotrochozoa</taxon>
        <taxon>Platyhelminthes</taxon>
        <taxon>Rhabditophora</taxon>
        <taxon>Macrostomorpha</taxon>
        <taxon>Macrostomida</taxon>
        <taxon>Macrostomidae</taxon>
        <taxon>Macrostomum</taxon>
    </lineage>
</organism>
<comment type="pathway">
    <text evidence="3 17">Phospholipid metabolism; CDP-diacylglycerol biosynthesis; CDP-diacylglycerol from sn-glycerol 3-phosphate: step 3/3.</text>
</comment>
<evidence type="ECO:0000256" key="7">
    <source>
        <dbReference type="ARBA" id="ARBA00022516"/>
    </source>
</evidence>
<evidence type="ECO:0000256" key="15">
    <source>
        <dbReference type="ARBA" id="ARBA00023209"/>
    </source>
</evidence>
<protein>
    <recommendedName>
        <fullName evidence="6 17">Phosphatidate cytidylyltransferase</fullName>
        <ecNumber evidence="6 17">2.7.7.41</ecNumber>
    </recommendedName>
</protein>
<evidence type="ECO:0000256" key="13">
    <source>
        <dbReference type="ARBA" id="ARBA00023136"/>
    </source>
</evidence>
<dbReference type="GO" id="GO:0006310">
    <property type="term" value="P:DNA recombination"/>
    <property type="evidence" value="ECO:0007669"/>
    <property type="project" value="UniProtKB-KW"/>
</dbReference>
<evidence type="ECO:0000313" key="19">
    <source>
        <dbReference type="Proteomes" id="UP000095280"/>
    </source>
</evidence>
<dbReference type="WBParaSite" id="maker-uti_cns_0046378-snap-gene-0.10-mRNA-1">
    <property type="protein sequence ID" value="maker-uti_cns_0046378-snap-gene-0.10-mRNA-1"/>
    <property type="gene ID" value="maker-uti_cns_0046378-snap-gene-0.10"/>
</dbReference>
<evidence type="ECO:0000313" key="20">
    <source>
        <dbReference type="WBParaSite" id="maker-uti_cns_0046378-snap-gene-0.10-mRNA-1"/>
    </source>
</evidence>
<evidence type="ECO:0000256" key="18">
    <source>
        <dbReference type="SAM" id="MobiDB-lite"/>
    </source>
</evidence>
<comment type="pathway">
    <text evidence="4">Lipid metabolism.</text>
</comment>
<keyword evidence="10 17" id="KW-0548">Nucleotidyltransferase</keyword>
<keyword evidence="8 17" id="KW-0808">Transferase</keyword>
<dbReference type="InterPro" id="IPR016720">
    <property type="entry name" value="PC_Trfase_euk"/>
</dbReference>
<dbReference type="Gene3D" id="1.10.443.10">
    <property type="entry name" value="Intergrase catalytic core"/>
    <property type="match status" value="1"/>
</dbReference>
<evidence type="ECO:0000256" key="11">
    <source>
        <dbReference type="ARBA" id="ARBA00022989"/>
    </source>
</evidence>
<keyword evidence="11" id="KW-1133">Transmembrane helix</keyword>
<keyword evidence="13" id="KW-0472">Membrane</keyword>
<dbReference type="EC" id="2.7.7.41" evidence="6 17"/>
<evidence type="ECO:0000256" key="1">
    <source>
        <dbReference type="ARBA" id="ARBA00001698"/>
    </source>
</evidence>
<reference evidence="20" key="1">
    <citation type="submission" date="2016-11" db="UniProtKB">
        <authorList>
            <consortium name="WormBaseParasite"/>
        </authorList>
    </citation>
    <scope>IDENTIFICATION</scope>
</reference>
<evidence type="ECO:0000256" key="5">
    <source>
        <dbReference type="ARBA" id="ARBA00010185"/>
    </source>
</evidence>
<keyword evidence="9 17" id="KW-0812">Transmembrane</keyword>
<evidence type="ECO:0000256" key="14">
    <source>
        <dbReference type="ARBA" id="ARBA00023172"/>
    </source>
</evidence>
<sequence>RSPLAVDRSVDSADDRWVLSGPNWRRRRCLLAAVDRRRHRRRRIYLSRQRRRRSDVHSVVLDCVADSVGSEPAGVAAWQPGSARLRAIHRFATVKNVLTMLLNSSTISSSLSILKMLFKAGCLSKPARAAPTVSGLPHKCSRSSAGWIHRLRVVDIDVFAAAPHRPTLCVERRGDLGGEGDLAHRRGRNRRRRMTKPTSPVKRKKRYCLPSAFYPFGAAAAFLAFCLISWLHHPRLSCPKSSDSGAAGGSPGAAVYRPRVASLALVSGSLCSTLTQVIASSLLHFVTSSFIFLSFPFLLLCVGFVASPVSSAATVRSIGRVCWSSNYRRRLRSFFCWSRGLADVEEWFTLEVLPVDLALAAALTGLEVLRSEPRLTCTSALWLRVVFTNRLRCTCILWLRVFFTNRLRCTCILWLRVVFTNRLRCTCILWLRVVFTNRLRCTCILWLRVVFTNRLRCTCILWLRVVFTNRLRCTCILWLRVFFTNRLRCTSTLWLRVVFTNRLRCTSALWLRVVFTNRLRCTCILWLRVVFTNRLRCTCILWLRVFFTNRLRCTSAFSCCATRNCPNNEPTGSSTVRLYLGSTVKRHFAHRFSNKRRFLLYEDREKRTAAEMEAPLINWKHLPCSELGNVTKDELNFVSEASYNDRRDDEFARFLEFIQKEPEPDEHLPLLQEGGVDISAMDIAEIDSLPADSRKQMISHGQRFKTFLTEENLQRNLQTIPNSVLNQYIRYFYFKLKKIDGEPYSPASLVCIRAGLQRYLRMIEKLTVDIINGEDFSSANSMLRVKVRDFHQSGGRTQQFEPIEEGDMRKLMIYFQGSTAEVEQDKFLFYIIYSFGERGQEHLKFLKDRSSLQLHVDSDGKPYYCLPPLPSKNKSADPEKAKKQPDNKQARIYDVEKVEKYLKLLPVTTKDNNLFPRPLASRNDGGPVFSSKQNRGENYLSGFMRNLSTKAGLAKTYTNHCIRVTRICDLEAAGHSMSDIMSITGQLSERTTRRYLAKRRDRSLQKTRSRCGRGFRPMIRVSRDQSSRRRALYVSMIELHKRHVRGVLRRFQASIISEITVLSPRDLVASADSADDEPAAAPVDPAVAQSIGQGTDQSPGILQRLLAPLPPRWQNWVVRGIMSIVMIVIFSVIVYLGPLAMVVLILIIQMMCFYEIINIGYVVYKSQDLPWFRTLSWFFLFTSNYFFFGESMIDQFRILLQRDQFLQPLLTYHRFISFCLYCGGIVGFVVSLVKKHYLQQFTLFGWTHMALLVLVTSLLLPSSMIICNDIMAYMFGFFFGKTPLIKLSPKKTWEGFIGGGLSTILFSVLLSHFLIQFDFFVCPLEYDEVSDAVSMNCVRHWIFERSTFHIPVVGKLLFLSSIPWYPFYWHSIIMATFASFVGPFGGFFASGFKRAFKIKDFGDLIPGHGGMTDRFDCQIIMGTFVYVYFQTFIMVTSPHHLLRQVYSLRPDDQLKFYEALTDGLTKRGLLNGTTGI</sequence>
<comment type="subcellular location">
    <subcellularLocation>
        <location evidence="2">Membrane</location>
        <topology evidence="2">Multi-pass membrane protein</topology>
    </subcellularLocation>
</comment>
<name>A0A1I8J8A7_9PLAT</name>
<dbReference type="GO" id="GO:0003677">
    <property type="term" value="F:DNA binding"/>
    <property type="evidence" value="ECO:0007669"/>
    <property type="project" value="InterPro"/>
</dbReference>
<dbReference type="GO" id="GO:0005789">
    <property type="term" value="C:endoplasmic reticulum membrane"/>
    <property type="evidence" value="ECO:0007669"/>
    <property type="project" value="TreeGrafter"/>
</dbReference>
<proteinExistence type="inferred from homology"/>
<feature type="compositionally biased region" description="Basic and acidic residues" evidence="18">
    <location>
        <begin position="874"/>
        <end position="888"/>
    </location>
</feature>
<dbReference type="UniPathway" id="UPA00557">
    <property type="reaction ID" value="UER00614"/>
</dbReference>
<dbReference type="InterPro" id="IPR000374">
    <property type="entry name" value="PC_trans"/>
</dbReference>
<dbReference type="PANTHER" id="PTHR13773:SF8">
    <property type="entry name" value="PHOSPHATIDATE CYTIDYLYLTRANSFERASE, PHOTORECEPTOR-SPECIFIC"/>
    <property type="match status" value="1"/>
</dbReference>
<evidence type="ECO:0000256" key="16">
    <source>
        <dbReference type="ARBA" id="ARBA00023264"/>
    </source>
</evidence>
<dbReference type="InterPro" id="IPR011010">
    <property type="entry name" value="DNA_brk_join_enz"/>
</dbReference>
<dbReference type="Proteomes" id="UP000095280">
    <property type="component" value="Unplaced"/>
</dbReference>
<comment type="catalytic activity">
    <reaction evidence="1 17">
        <text>a 1,2-diacyl-sn-glycero-3-phosphate + CTP + H(+) = a CDP-1,2-diacyl-sn-glycerol + diphosphate</text>
        <dbReference type="Rhea" id="RHEA:16229"/>
        <dbReference type="ChEBI" id="CHEBI:15378"/>
        <dbReference type="ChEBI" id="CHEBI:33019"/>
        <dbReference type="ChEBI" id="CHEBI:37563"/>
        <dbReference type="ChEBI" id="CHEBI:58332"/>
        <dbReference type="ChEBI" id="CHEBI:58608"/>
        <dbReference type="EC" id="2.7.7.41"/>
    </reaction>
</comment>